<dbReference type="InterPro" id="IPR050951">
    <property type="entry name" value="Retrovirus_Pol_polyprotein"/>
</dbReference>
<evidence type="ECO:0000256" key="2">
    <source>
        <dbReference type="ARBA" id="ARBA00022695"/>
    </source>
</evidence>
<dbReference type="GO" id="GO:0003676">
    <property type="term" value="F:nucleic acid binding"/>
    <property type="evidence" value="ECO:0007669"/>
    <property type="project" value="InterPro"/>
</dbReference>
<dbReference type="PROSITE" id="PS50158">
    <property type="entry name" value="ZF_CCHC"/>
    <property type="match status" value="1"/>
</dbReference>
<evidence type="ECO:0000256" key="7">
    <source>
        <dbReference type="PROSITE-ProRule" id="PRU00047"/>
    </source>
</evidence>
<evidence type="ECO:0000313" key="10">
    <source>
        <dbReference type="Proteomes" id="UP000325315"/>
    </source>
</evidence>
<dbReference type="SMART" id="SM00343">
    <property type="entry name" value="ZnF_C2HC"/>
    <property type="match status" value="1"/>
</dbReference>
<organism evidence="9 10">
    <name type="scientific">Gossypium australe</name>
    <dbReference type="NCBI Taxonomy" id="47621"/>
    <lineage>
        <taxon>Eukaryota</taxon>
        <taxon>Viridiplantae</taxon>
        <taxon>Streptophyta</taxon>
        <taxon>Embryophyta</taxon>
        <taxon>Tracheophyta</taxon>
        <taxon>Spermatophyta</taxon>
        <taxon>Magnoliopsida</taxon>
        <taxon>eudicotyledons</taxon>
        <taxon>Gunneridae</taxon>
        <taxon>Pentapetalae</taxon>
        <taxon>rosids</taxon>
        <taxon>malvids</taxon>
        <taxon>Malvales</taxon>
        <taxon>Malvaceae</taxon>
        <taxon>Malvoideae</taxon>
        <taxon>Gossypium</taxon>
    </lineage>
</organism>
<evidence type="ECO:0000259" key="8">
    <source>
        <dbReference type="PROSITE" id="PS50158"/>
    </source>
</evidence>
<dbReference type="SUPFAM" id="SSF56672">
    <property type="entry name" value="DNA/RNA polymerases"/>
    <property type="match status" value="1"/>
</dbReference>
<dbReference type="OrthoDB" id="116078at2759"/>
<keyword evidence="2" id="KW-0548">Nucleotidyltransferase</keyword>
<name>A0A5B6X4S4_9ROSI</name>
<dbReference type="GO" id="GO:0008270">
    <property type="term" value="F:zinc ion binding"/>
    <property type="evidence" value="ECO:0007669"/>
    <property type="project" value="UniProtKB-KW"/>
</dbReference>
<evidence type="ECO:0000313" key="9">
    <source>
        <dbReference type="EMBL" id="KAA3488284.1"/>
    </source>
</evidence>
<dbReference type="GO" id="GO:0003964">
    <property type="term" value="F:RNA-directed DNA polymerase activity"/>
    <property type="evidence" value="ECO:0007669"/>
    <property type="project" value="UniProtKB-KW"/>
</dbReference>
<dbReference type="InterPro" id="IPR043128">
    <property type="entry name" value="Rev_trsase/Diguanyl_cyclase"/>
</dbReference>
<sequence length="574" mass="67033">MTVTDYEREFVRLSKYAKEYVFTEEIMCKRFIDGLNEDIKLLAGILELKEFVILVDRACKADELSKEKRKAYSEARDSRKRLMNKPYQSTSKKFRDSFTHPNVSIGHLDRYHGKQFSSPKAQVTLESSVGSMRNNKPKWQQCGRQHFGEFWVKYNNKVCYKCGSRDHFIRYCPELAKKDNVQNARTSNTATRGRPSRNVGMRVVIVVPREILQKDSKLELMLFALAKMRHHHLKKATVLSKIDLRSGHYQLRVKDSDVPKIAFRTRFLIVFIDDILIYSRDKSEHAKHLRIALQTFRDKKLYAKFNKCSFDQLKALLSEAPVLVQPESGKEFVIYSDASLNGLGCVLMQEGKVIAYALRQLNLHEKNYPTHDLELAAIVFTLKIWRHHLYGEKSNIFTDHKSLKYIMTQKDPNLRQRRWLKLLKDYELVIDYHPGKANVVADTLSRKSLYALRVMNTRLSLSDDGLIFVELKAKPWSGMKRDISEFVSRSEIVRLHGVLVLIISARDSRSNPSHVISLADIEIQTDMTYNKELIRILARDVKELRNKCIALVKVLWQHHRVEEATWEREEAMRK</sequence>
<comment type="caution">
    <text evidence="9">The sequence shown here is derived from an EMBL/GenBank/DDBJ whole genome shotgun (WGS) entry which is preliminary data.</text>
</comment>
<dbReference type="Proteomes" id="UP000325315">
    <property type="component" value="Unassembled WGS sequence"/>
</dbReference>
<protein>
    <submittedName>
        <fullName evidence="9">RNA-directed DNA polymerase (Reverse transcriptase)</fullName>
    </submittedName>
</protein>
<dbReference type="PANTHER" id="PTHR37984">
    <property type="entry name" value="PROTEIN CBG26694"/>
    <property type="match status" value="1"/>
</dbReference>
<accession>A0A5B6X4S4</accession>
<keyword evidence="7" id="KW-0863">Zinc-finger</keyword>
<reference evidence="10" key="1">
    <citation type="journal article" date="2019" name="Plant Biotechnol. J.">
        <title>Genome sequencing of the Australian wild diploid species Gossypium australe highlights disease resistance and delayed gland morphogenesis.</title>
        <authorList>
            <person name="Cai Y."/>
            <person name="Cai X."/>
            <person name="Wang Q."/>
            <person name="Wang P."/>
            <person name="Zhang Y."/>
            <person name="Cai C."/>
            <person name="Xu Y."/>
            <person name="Wang K."/>
            <person name="Zhou Z."/>
            <person name="Wang C."/>
            <person name="Geng S."/>
            <person name="Li B."/>
            <person name="Dong Q."/>
            <person name="Hou Y."/>
            <person name="Wang H."/>
            <person name="Ai P."/>
            <person name="Liu Z."/>
            <person name="Yi F."/>
            <person name="Sun M."/>
            <person name="An G."/>
            <person name="Cheng J."/>
            <person name="Zhang Y."/>
            <person name="Shi Q."/>
            <person name="Xie Y."/>
            <person name="Shi X."/>
            <person name="Chang Y."/>
            <person name="Huang F."/>
            <person name="Chen Y."/>
            <person name="Hong S."/>
            <person name="Mi L."/>
            <person name="Sun Q."/>
            <person name="Zhang L."/>
            <person name="Zhou B."/>
            <person name="Peng R."/>
            <person name="Zhang X."/>
            <person name="Liu F."/>
        </authorList>
    </citation>
    <scope>NUCLEOTIDE SEQUENCE [LARGE SCALE GENOMIC DNA]</scope>
    <source>
        <strain evidence="10">cv. PA1801</strain>
    </source>
</reference>
<evidence type="ECO:0000256" key="5">
    <source>
        <dbReference type="ARBA" id="ARBA00022801"/>
    </source>
</evidence>
<dbReference type="Pfam" id="PF17917">
    <property type="entry name" value="RT_RNaseH"/>
    <property type="match status" value="1"/>
</dbReference>
<evidence type="ECO:0000256" key="4">
    <source>
        <dbReference type="ARBA" id="ARBA00022759"/>
    </source>
</evidence>
<feature type="domain" description="CCHC-type" evidence="8">
    <location>
        <begin position="159"/>
        <end position="174"/>
    </location>
</feature>
<dbReference type="EMBL" id="SMMG02000001">
    <property type="protein sequence ID" value="KAA3488284.1"/>
    <property type="molecule type" value="Genomic_DNA"/>
</dbReference>
<dbReference type="GO" id="GO:0016787">
    <property type="term" value="F:hydrolase activity"/>
    <property type="evidence" value="ECO:0007669"/>
    <property type="project" value="UniProtKB-KW"/>
</dbReference>
<keyword evidence="3" id="KW-0540">Nuclease</keyword>
<keyword evidence="10" id="KW-1185">Reference proteome</keyword>
<keyword evidence="5" id="KW-0378">Hydrolase</keyword>
<evidence type="ECO:0000256" key="3">
    <source>
        <dbReference type="ARBA" id="ARBA00022722"/>
    </source>
</evidence>
<keyword evidence="4" id="KW-0255">Endonuclease</keyword>
<dbReference type="CDD" id="cd09274">
    <property type="entry name" value="RNase_HI_RT_Ty3"/>
    <property type="match status" value="1"/>
</dbReference>
<dbReference type="InterPro" id="IPR043502">
    <property type="entry name" value="DNA/RNA_pol_sf"/>
</dbReference>
<keyword evidence="1" id="KW-0808">Transferase</keyword>
<dbReference type="GO" id="GO:0004519">
    <property type="term" value="F:endonuclease activity"/>
    <property type="evidence" value="ECO:0007669"/>
    <property type="project" value="UniProtKB-KW"/>
</dbReference>
<evidence type="ECO:0000256" key="6">
    <source>
        <dbReference type="ARBA" id="ARBA00022918"/>
    </source>
</evidence>
<dbReference type="PANTHER" id="PTHR37984:SF5">
    <property type="entry name" value="PROTEIN NYNRIN-LIKE"/>
    <property type="match status" value="1"/>
</dbReference>
<gene>
    <name evidence="9" type="ORF">EPI10_032053</name>
</gene>
<keyword evidence="7" id="KW-0479">Metal-binding</keyword>
<keyword evidence="7" id="KW-0862">Zinc</keyword>
<dbReference type="Gene3D" id="3.30.70.270">
    <property type="match status" value="1"/>
</dbReference>
<dbReference type="Gene3D" id="4.10.60.10">
    <property type="entry name" value="Zinc finger, CCHC-type"/>
    <property type="match status" value="1"/>
</dbReference>
<dbReference type="InterPro" id="IPR001878">
    <property type="entry name" value="Znf_CCHC"/>
</dbReference>
<dbReference type="AlphaFoldDB" id="A0A5B6X4S4"/>
<keyword evidence="6 9" id="KW-0695">RNA-directed DNA polymerase</keyword>
<evidence type="ECO:0000256" key="1">
    <source>
        <dbReference type="ARBA" id="ARBA00022679"/>
    </source>
</evidence>
<proteinExistence type="predicted"/>
<dbReference type="InterPro" id="IPR041373">
    <property type="entry name" value="RT_RNaseH"/>
</dbReference>